<evidence type="ECO:0000256" key="1">
    <source>
        <dbReference type="ARBA" id="ARBA00022614"/>
    </source>
</evidence>
<keyword evidence="4" id="KW-1185">Reference proteome</keyword>
<organism evidence="3 4">
    <name type="scientific">Anopheles epiroticus</name>
    <dbReference type="NCBI Taxonomy" id="199890"/>
    <lineage>
        <taxon>Eukaryota</taxon>
        <taxon>Metazoa</taxon>
        <taxon>Ecdysozoa</taxon>
        <taxon>Arthropoda</taxon>
        <taxon>Hexapoda</taxon>
        <taxon>Insecta</taxon>
        <taxon>Pterygota</taxon>
        <taxon>Neoptera</taxon>
        <taxon>Endopterygota</taxon>
        <taxon>Diptera</taxon>
        <taxon>Nematocera</taxon>
        <taxon>Culicoidea</taxon>
        <taxon>Culicidae</taxon>
        <taxon>Anophelinae</taxon>
        <taxon>Anopheles</taxon>
    </lineage>
</organism>
<evidence type="ECO:0000256" key="2">
    <source>
        <dbReference type="ARBA" id="ARBA00022737"/>
    </source>
</evidence>
<keyword evidence="1" id="KW-0433">Leucine-rich repeat</keyword>
<dbReference type="SUPFAM" id="SSF52058">
    <property type="entry name" value="L domain-like"/>
    <property type="match status" value="1"/>
</dbReference>
<evidence type="ECO:0000313" key="3">
    <source>
        <dbReference type="EnsemblMetazoa" id="AEPI015499-PA"/>
    </source>
</evidence>
<name>A0A9I3FGJ5_9DIPT</name>
<protein>
    <recommendedName>
        <fullName evidence="5">Leucine rich immune protein (Coil-less)</fullName>
    </recommendedName>
</protein>
<dbReference type="GO" id="GO:0005615">
    <property type="term" value="C:extracellular space"/>
    <property type="evidence" value="ECO:0007669"/>
    <property type="project" value="TreeGrafter"/>
</dbReference>
<dbReference type="PANTHER" id="PTHR45712">
    <property type="entry name" value="AGAP008170-PA"/>
    <property type="match status" value="1"/>
</dbReference>
<dbReference type="InterPro" id="IPR001611">
    <property type="entry name" value="Leu-rich_rpt"/>
</dbReference>
<dbReference type="Gene3D" id="3.80.10.10">
    <property type="entry name" value="Ribonuclease Inhibitor"/>
    <property type="match status" value="2"/>
</dbReference>
<proteinExistence type="predicted"/>
<dbReference type="PANTHER" id="PTHR45712:SF22">
    <property type="entry name" value="INSULIN-LIKE GROWTH FACTOR-BINDING PROTEIN COMPLEX ACID LABILE SUBUNIT"/>
    <property type="match status" value="1"/>
</dbReference>
<dbReference type="PROSITE" id="PS51450">
    <property type="entry name" value="LRR"/>
    <property type="match status" value="1"/>
</dbReference>
<keyword evidence="2" id="KW-0677">Repeat</keyword>
<dbReference type="EnsemblMetazoa" id="AEPI015499-RA">
    <property type="protein sequence ID" value="AEPI015499-PA"/>
    <property type="gene ID" value="AEPI015499"/>
</dbReference>
<dbReference type="Pfam" id="PF13855">
    <property type="entry name" value="LRR_8"/>
    <property type="match status" value="1"/>
</dbReference>
<dbReference type="InterPro" id="IPR032675">
    <property type="entry name" value="LRR_dom_sf"/>
</dbReference>
<reference evidence="4" key="1">
    <citation type="submission" date="2013-03" db="EMBL/GenBank/DDBJ databases">
        <title>The Genome Sequence of Anopheles epiroticus epiroticus2.</title>
        <authorList>
            <consortium name="The Broad Institute Genomics Platform"/>
            <person name="Neafsey D.E."/>
            <person name="Howell P."/>
            <person name="Walker B."/>
            <person name="Young S.K."/>
            <person name="Zeng Q."/>
            <person name="Gargeya S."/>
            <person name="Fitzgerald M."/>
            <person name="Haas B."/>
            <person name="Abouelleil A."/>
            <person name="Allen A.W."/>
            <person name="Alvarado L."/>
            <person name="Arachchi H.M."/>
            <person name="Berlin A.M."/>
            <person name="Chapman S.B."/>
            <person name="Gainer-Dewar J."/>
            <person name="Goldberg J."/>
            <person name="Griggs A."/>
            <person name="Gujja S."/>
            <person name="Hansen M."/>
            <person name="Howarth C."/>
            <person name="Imamovic A."/>
            <person name="Ireland A."/>
            <person name="Larimer J."/>
            <person name="McCowan C."/>
            <person name="Murphy C."/>
            <person name="Pearson M."/>
            <person name="Poon T.W."/>
            <person name="Priest M."/>
            <person name="Roberts A."/>
            <person name="Saif S."/>
            <person name="Shea T."/>
            <person name="Sisk P."/>
            <person name="Sykes S."/>
            <person name="Wortman J."/>
            <person name="Nusbaum C."/>
            <person name="Birren B."/>
        </authorList>
    </citation>
    <scope>NUCLEOTIDE SEQUENCE [LARGE SCALE GENOMIC DNA]</scope>
    <source>
        <strain evidence="4">Epiroticus2</strain>
    </source>
</reference>
<accession>A0A9I3FGJ5</accession>
<sequence length="378" mass="43143">MGESNFFMNGYIPCHVKEVTYQNVLFNKLDHAFFHALPRHVKHVHITRSPTLRSISIPREITFSEFSITATAINRIEIDERSVIKEFTVDESKFITIPNAISHLQEAEKIGVTDSPITVLDMASFCHLSKLRSLNFHGNRIRHIVNSASKNCSVYNSLQYFHISYNLLKTLHMEVFNAFGKIEVLEIKQNRLRLIQGSFRSTAPLKLYLLKNKLKAIDFCRWNVPHMVFLDLDSNELTALPDCLENISSLTSLFLTRNQIESVTIESFAALSKLEMINLSVNKITTFELHSVRYPRSLRWLYVSNNNITAIDLSLVPVPSLEVFVSGNCISKFDTNNISPNVTILLMIDNPIDCSWQSLQERNNVTCIADAASEERCT</sequence>
<dbReference type="InterPro" id="IPR003591">
    <property type="entry name" value="Leu-rich_rpt_typical-subtyp"/>
</dbReference>
<dbReference type="InterPro" id="IPR050333">
    <property type="entry name" value="SLRP"/>
</dbReference>
<dbReference type="AlphaFoldDB" id="A0A9I3FGJ5"/>
<reference evidence="3" key="2">
    <citation type="submission" date="2023-03" db="UniProtKB">
        <authorList>
            <consortium name="EnsemblMetazoa"/>
        </authorList>
    </citation>
    <scope>IDENTIFICATION</scope>
    <source>
        <strain evidence="3">Epiroticus2</strain>
    </source>
</reference>
<dbReference type="SMART" id="SM00369">
    <property type="entry name" value="LRR_TYP"/>
    <property type="match status" value="6"/>
</dbReference>
<evidence type="ECO:0000313" key="4">
    <source>
        <dbReference type="Proteomes" id="UP000075885"/>
    </source>
</evidence>
<dbReference type="Proteomes" id="UP000075885">
    <property type="component" value="Unassembled WGS sequence"/>
</dbReference>
<evidence type="ECO:0008006" key="5">
    <source>
        <dbReference type="Google" id="ProtNLM"/>
    </source>
</evidence>